<name>A0ABN8ZSZ9_RANTA</name>
<reference evidence="2" key="1">
    <citation type="submission" date="2023-04" db="EMBL/GenBank/DDBJ databases">
        <authorList>
            <consortium name="ELIXIR-Norway"/>
        </authorList>
    </citation>
    <scope>NUCLEOTIDE SEQUENCE [LARGE SCALE GENOMIC DNA]</scope>
</reference>
<feature type="compositionally biased region" description="Polar residues" evidence="1">
    <location>
        <begin position="35"/>
        <end position="48"/>
    </location>
</feature>
<dbReference type="Proteomes" id="UP001176941">
    <property type="component" value="Chromosome 6"/>
</dbReference>
<gene>
    <name evidence="2" type="ORF">MRATA1EN1_LOCUS25615</name>
</gene>
<protein>
    <submittedName>
        <fullName evidence="2">Uncharacterized protein</fullName>
    </submittedName>
</protein>
<dbReference type="EMBL" id="OX459942">
    <property type="protein sequence ID" value="CAI9176653.1"/>
    <property type="molecule type" value="Genomic_DNA"/>
</dbReference>
<feature type="compositionally biased region" description="Basic residues" evidence="1">
    <location>
        <begin position="56"/>
        <end position="71"/>
    </location>
</feature>
<sequence>MSSFCPAEQKVMCQGSKDPVEKKKMPLLGLGGSRENLSSNTVPQTPASFPSAGCTRRLHPKINKGLHRTTQPRRSDPRPRQRHAGQAEQRPPRGLQVGPGRGQARPRQGSLWRGAGAGPLVTYRRLMVPRRLRPNQALTDCARQPRLSLGSPAEIQERPFKRRRARGPPG</sequence>
<keyword evidence="3" id="KW-1185">Reference proteome</keyword>
<feature type="region of interest" description="Disordered" evidence="1">
    <location>
        <begin position="1"/>
        <end position="170"/>
    </location>
</feature>
<evidence type="ECO:0000313" key="3">
    <source>
        <dbReference type="Proteomes" id="UP001176941"/>
    </source>
</evidence>
<feature type="compositionally biased region" description="Basic residues" evidence="1">
    <location>
        <begin position="160"/>
        <end position="170"/>
    </location>
</feature>
<accession>A0ABN8ZSZ9</accession>
<evidence type="ECO:0000256" key="1">
    <source>
        <dbReference type="SAM" id="MobiDB-lite"/>
    </source>
</evidence>
<proteinExistence type="predicted"/>
<organism evidence="2 3">
    <name type="scientific">Rangifer tarandus platyrhynchus</name>
    <name type="common">Svalbard reindeer</name>
    <dbReference type="NCBI Taxonomy" id="3082113"/>
    <lineage>
        <taxon>Eukaryota</taxon>
        <taxon>Metazoa</taxon>
        <taxon>Chordata</taxon>
        <taxon>Craniata</taxon>
        <taxon>Vertebrata</taxon>
        <taxon>Euteleostomi</taxon>
        <taxon>Mammalia</taxon>
        <taxon>Eutheria</taxon>
        <taxon>Laurasiatheria</taxon>
        <taxon>Artiodactyla</taxon>
        <taxon>Ruminantia</taxon>
        <taxon>Pecora</taxon>
        <taxon>Cervidae</taxon>
        <taxon>Odocoileinae</taxon>
        <taxon>Rangifer</taxon>
    </lineage>
</organism>
<evidence type="ECO:0000313" key="2">
    <source>
        <dbReference type="EMBL" id="CAI9176653.1"/>
    </source>
</evidence>